<organism evidence="2">
    <name type="scientific">bioreactor metagenome</name>
    <dbReference type="NCBI Taxonomy" id="1076179"/>
    <lineage>
        <taxon>unclassified sequences</taxon>
        <taxon>metagenomes</taxon>
        <taxon>ecological metagenomes</taxon>
    </lineage>
</organism>
<dbReference type="EMBL" id="VSSQ01044721">
    <property type="protein sequence ID" value="MPM98575.1"/>
    <property type="molecule type" value="Genomic_DNA"/>
</dbReference>
<feature type="domain" description="Endoribonuclease L-PSP/chorismate mutase-like" evidence="1">
    <location>
        <begin position="38"/>
        <end position="153"/>
    </location>
</feature>
<dbReference type="PANTHER" id="PTHR43760">
    <property type="entry name" value="ENDORIBONUCLEASE-RELATED"/>
    <property type="match status" value="1"/>
</dbReference>
<evidence type="ECO:0000313" key="2">
    <source>
        <dbReference type="EMBL" id="MPM98575.1"/>
    </source>
</evidence>
<sequence length="155" mass="16563">MDVYEKLRELGITLTPPQKPIAAFLQAKEFGDKLLYVSGTGPVFNPDGTPPYVGQVGGELTLEEGYTAARSAGIAILAILHNTIGDLNRVKSIVKVLGLVNSAPGFFWQPGVMNGFSDLMAEVFGDAGRHARSAMGTSSLPFNIPVEVEMLVELK</sequence>
<dbReference type="InterPro" id="IPR013813">
    <property type="entry name" value="Endoribo_LPSP/chorism_mut-like"/>
</dbReference>
<reference evidence="2" key="1">
    <citation type="submission" date="2019-08" db="EMBL/GenBank/DDBJ databases">
        <authorList>
            <person name="Kucharzyk K."/>
            <person name="Murdoch R.W."/>
            <person name="Higgins S."/>
            <person name="Loffler F."/>
        </authorList>
    </citation>
    <scope>NUCLEOTIDE SEQUENCE</scope>
</reference>
<protein>
    <recommendedName>
        <fullName evidence="1">Endoribonuclease L-PSP/chorismate mutase-like domain-containing protein</fullName>
    </recommendedName>
</protein>
<dbReference type="PANTHER" id="PTHR43760:SF1">
    <property type="entry name" value="ENDORIBONUCLEASE L-PSP_CHORISMATE MUTASE-LIKE DOMAIN-CONTAINING PROTEIN"/>
    <property type="match status" value="1"/>
</dbReference>
<dbReference type="Pfam" id="PF14588">
    <property type="entry name" value="YjgF_endoribonc"/>
    <property type="match status" value="1"/>
</dbReference>
<comment type="caution">
    <text evidence="2">The sequence shown here is derived from an EMBL/GenBank/DDBJ whole genome shotgun (WGS) entry which is preliminary data.</text>
</comment>
<proteinExistence type="predicted"/>
<dbReference type="Gene3D" id="3.30.1330.40">
    <property type="entry name" value="RutC-like"/>
    <property type="match status" value="1"/>
</dbReference>
<evidence type="ECO:0000259" key="1">
    <source>
        <dbReference type="Pfam" id="PF14588"/>
    </source>
</evidence>
<name>A0A645EAT7_9ZZZZ</name>
<dbReference type="AlphaFoldDB" id="A0A645EAT7"/>
<gene>
    <name evidence="2" type="ORF">SDC9_145763</name>
</gene>
<dbReference type="InterPro" id="IPR035959">
    <property type="entry name" value="RutC-like_sf"/>
</dbReference>
<dbReference type="CDD" id="cd02199">
    <property type="entry name" value="YjgF_YER057c_UK114_like_1"/>
    <property type="match status" value="1"/>
</dbReference>
<dbReference type="SUPFAM" id="SSF55298">
    <property type="entry name" value="YjgF-like"/>
    <property type="match status" value="1"/>
</dbReference>
<accession>A0A645EAT7</accession>